<gene>
    <name evidence="1" type="ORF">AA309_06180</name>
</gene>
<organism evidence="1 2">
    <name type="scientific">Microvirga vignae</name>
    <dbReference type="NCBI Taxonomy" id="1225564"/>
    <lineage>
        <taxon>Bacteria</taxon>
        <taxon>Pseudomonadati</taxon>
        <taxon>Pseudomonadota</taxon>
        <taxon>Alphaproteobacteria</taxon>
        <taxon>Hyphomicrobiales</taxon>
        <taxon>Methylobacteriaceae</taxon>
        <taxon>Microvirga</taxon>
    </lineage>
</organism>
<evidence type="ECO:0000313" key="1">
    <source>
        <dbReference type="EMBL" id="KLK94039.1"/>
    </source>
</evidence>
<dbReference type="PATRIC" id="fig|1225564.3.peg.1710"/>
<dbReference type="Proteomes" id="UP000035489">
    <property type="component" value="Unassembled WGS sequence"/>
</dbReference>
<sequence>MNLEDKVREAIIAELRRQAETGQQGLRVDARAAEMMTIEGRVNLDELAMAIVGSLAGGP</sequence>
<protein>
    <submittedName>
        <fullName evidence="1">Uncharacterized protein</fullName>
    </submittedName>
</protein>
<accession>A0A0H1RG40</accession>
<comment type="caution">
    <text evidence="1">The sequence shown here is derived from an EMBL/GenBank/DDBJ whole genome shotgun (WGS) entry which is preliminary data.</text>
</comment>
<keyword evidence="2" id="KW-1185">Reference proteome</keyword>
<proteinExistence type="predicted"/>
<dbReference type="RefSeq" id="WP_047188081.1">
    <property type="nucleotide sequence ID" value="NZ_LCYG01000016.1"/>
</dbReference>
<dbReference type="EMBL" id="LCYG01000016">
    <property type="protein sequence ID" value="KLK94039.1"/>
    <property type="molecule type" value="Genomic_DNA"/>
</dbReference>
<name>A0A0H1RG40_9HYPH</name>
<evidence type="ECO:0000313" key="2">
    <source>
        <dbReference type="Proteomes" id="UP000035489"/>
    </source>
</evidence>
<dbReference type="OrthoDB" id="8086769at2"/>
<reference evidence="1 2" key="1">
    <citation type="submission" date="2015-05" db="EMBL/GenBank/DDBJ databases">
        <title>Draft genome sequence of Microvirga vignae strain BR3299, a novel nitrogen fixing bacteria isolated from Brazil semi-aired region.</title>
        <authorList>
            <person name="Zilli J.E."/>
            <person name="Passos S.R."/>
            <person name="Leite J."/>
            <person name="Baldani J.I."/>
            <person name="Xavier G.R."/>
            <person name="Rumjaneck N.G."/>
            <person name="Simoes-Araujo J.L."/>
        </authorList>
    </citation>
    <scope>NUCLEOTIDE SEQUENCE [LARGE SCALE GENOMIC DNA]</scope>
    <source>
        <strain evidence="1 2">BR3299</strain>
    </source>
</reference>
<dbReference type="AlphaFoldDB" id="A0A0H1RG40"/>